<dbReference type="InterPro" id="IPR012340">
    <property type="entry name" value="NA-bd_OB-fold"/>
</dbReference>
<evidence type="ECO:0008006" key="8">
    <source>
        <dbReference type="Google" id="ProtNLM"/>
    </source>
</evidence>
<dbReference type="AlphaFoldDB" id="A0A8H9M358"/>
<dbReference type="InterPro" id="IPR022002">
    <property type="entry name" value="ChsH2_Znr"/>
</dbReference>
<dbReference type="PANTHER" id="PTHR34075">
    <property type="entry name" value="BLR3430 PROTEIN"/>
    <property type="match status" value="1"/>
</dbReference>
<feature type="domain" description="Beta-ketoacyl-[acyl-carrier-protein] synthase III C-terminal" evidence="4">
    <location>
        <begin position="208"/>
        <end position="289"/>
    </location>
</feature>
<sequence length="485" mass="50200">MNALVAYGSYLPHHRLDLTDIGAVLGTPGGRGRRTVAGYDEDTTSMAVEAGRAALAGFPRDEIGSLLLAIGEPPYLDRTNAAAAHAALRLPGSALAMDLIGSARAGAAALATAATSPGPTLAVLSDLRGGLPGGADERSGGDAAAAFVLAPPRPDRPALAEVLATAWTTDELFDRWRVPGEPASHVWEERFAEGPYTDHGLDVLRRALREAGVEIGAVDHLIVTGLHQRAARAVAARAGARREAVTDTLVTRAGNPGTAQAGLLLADVLDRAGAGEVVVLVVLGDGASCLVLRTTAALPDHRAPVTVASQLEGGAPVSYGTFLTWRGHLVREPPRRPDPQPTAAPPAHRATPYKYGLVAGRCSACDTVNIPAEHVCVRCGAVDTQQPHPLAERGGRVVTFSIDHLAFSPSPPVIAAVVDFAGGGRLICELTDVDPGDVVVGMPVRMTFRRTASAAGVHNYFWKARPDVTAVSGEPANTQAASAHG</sequence>
<dbReference type="InterPro" id="IPR016039">
    <property type="entry name" value="Thiolase-like"/>
</dbReference>
<dbReference type="Pfam" id="PF08541">
    <property type="entry name" value="ACP_syn_III_C"/>
    <property type="match status" value="1"/>
</dbReference>
<feature type="domain" description="ChsH2 rubredoxin-like zinc ribbon" evidence="5">
    <location>
        <begin position="355"/>
        <end position="381"/>
    </location>
</feature>
<evidence type="ECO:0000256" key="1">
    <source>
        <dbReference type="ARBA" id="ARBA00022679"/>
    </source>
</evidence>
<name>A0A8H9M358_9PSEU</name>
<dbReference type="Pfam" id="PF12172">
    <property type="entry name" value="zf-ChsH2"/>
    <property type="match status" value="1"/>
</dbReference>
<accession>A0A8H9M358</accession>
<evidence type="ECO:0000313" key="7">
    <source>
        <dbReference type="Proteomes" id="UP000658656"/>
    </source>
</evidence>
<evidence type="ECO:0000259" key="4">
    <source>
        <dbReference type="Pfam" id="PF08541"/>
    </source>
</evidence>
<comment type="caution">
    <text evidence="6">The sequence shown here is derived from an EMBL/GenBank/DDBJ whole genome shotgun (WGS) entry which is preliminary data.</text>
</comment>
<dbReference type="Gene3D" id="3.40.47.10">
    <property type="match status" value="2"/>
</dbReference>
<dbReference type="GO" id="GO:0016746">
    <property type="term" value="F:acyltransferase activity"/>
    <property type="evidence" value="ECO:0007669"/>
    <property type="project" value="InterPro"/>
</dbReference>
<evidence type="ECO:0000256" key="2">
    <source>
        <dbReference type="SAM" id="MobiDB-lite"/>
    </source>
</evidence>
<keyword evidence="7" id="KW-1185">Reference proteome</keyword>
<dbReference type="SUPFAM" id="SSF53901">
    <property type="entry name" value="Thiolase-like"/>
    <property type="match status" value="2"/>
</dbReference>
<dbReference type="Pfam" id="PF01796">
    <property type="entry name" value="OB_ChsH2_C"/>
    <property type="match status" value="1"/>
</dbReference>
<reference evidence="6" key="2">
    <citation type="submission" date="2020-09" db="EMBL/GenBank/DDBJ databases">
        <authorList>
            <person name="Sun Q."/>
            <person name="Zhou Y."/>
        </authorList>
    </citation>
    <scope>NUCLEOTIDE SEQUENCE</scope>
    <source>
        <strain evidence="6">CGMCC 4.7679</strain>
    </source>
</reference>
<reference evidence="6" key="1">
    <citation type="journal article" date="2014" name="Int. J. Syst. Evol. Microbiol.">
        <title>Complete genome sequence of Corynebacterium casei LMG S-19264T (=DSM 44701T), isolated from a smear-ripened cheese.</title>
        <authorList>
            <consortium name="US DOE Joint Genome Institute (JGI-PGF)"/>
            <person name="Walter F."/>
            <person name="Albersmeier A."/>
            <person name="Kalinowski J."/>
            <person name="Ruckert C."/>
        </authorList>
    </citation>
    <scope>NUCLEOTIDE SEQUENCE</scope>
    <source>
        <strain evidence="6">CGMCC 4.7679</strain>
    </source>
</reference>
<dbReference type="SUPFAM" id="SSF50249">
    <property type="entry name" value="Nucleic acid-binding proteins"/>
    <property type="match status" value="1"/>
</dbReference>
<evidence type="ECO:0000259" key="5">
    <source>
        <dbReference type="Pfam" id="PF12172"/>
    </source>
</evidence>
<evidence type="ECO:0000259" key="3">
    <source>
        <dbReference type="Pfam" id="PF01796"/>
    </source>
</evidence>
<keyword evidence="1" id="KW-0808">Transferase</keyword>
<feature type="region of interest" description="Disordered" evidence="2">
    <location>
        <begin position="330"/>
        <end position="349"/>
    </location>
</feature>
<dbReference type="EMBL" id="BNAV01000001">
    <property type="protein sequence ID" value="GHF36055.1"/>
    <property type="molecule type" value="Genomic_DNA"/>
</dbReference>
<dbReference type="OrthoDB" id="8771453at2"/>
<dbReference type="InterPro" id="IPR052513">
    <property type="entry name" value="Thioester_dehydratase-like"/>
</dbReference>
<organism evidence="6 7">
    <name type="scientific">Amycolatopsis bartoniae</name>
    <dbReference type="NCBI Taxonomy" id="941986"/>
    <lineage>
        <taxon>Bacteria</taxon>
        <taxon>Bacillati</taxon>
        <taxon>Actinomycetota</taxon>
        <taxon>Actinomycetes</taxon>
        <taxon>Pseudonocardiales</taxon>
        <taxon>Pseudonocardiaceae</taxon>
        <taxon>Amycolatopsis</taxon>
    </lineage>
</organism>
<dbReference type="InterPro" id="IPR002878">
    <property type="entry name" value="ChsH2_C"/>
</dbReference>
<dbReference type="Proteomes" id="UP000658656">
    <property type="component" value="Unassembled WGS sequence"/>
</dbReference>
<gene>
    <name evidence="6" type="ORF">GCM10017566_06350</name>
</gene>
<dbReference type="InterPro" id="IPR013747">
    <property type="entry name" value="ACP_syn_III_C"/>
</dbReference>
<dbReference type="RefSeq" id="WP_145934844.1">
    <property type="nucleotide sequence ID" value="NZ_BNAV01000001.1"/>
</dbReference>
<protein>
    <recommendedName>
        <fullName evidence="8">Hydroxymethylglutaryl-CoA synthase</fullName>
    </recommendedName>
</protein>
<dbReference type="PANTHER" id="PTHR34075:SF5">
    <property type="entry name" value="BLR3430 PROTEIN"/>
    <property type="match status" value="1"/>
</dbReference>
<evidence type="ECO:0000313" key="6">
    <source>
        <dbReference type="EMBL" id="GHF36055.1"/>
    </source>
</evidence>
<feature type="domain" description="ChsH2 C-terminal OB-fold" evidence="3">
    <location>
        <begin position="392"/>
        <end position="449"/>
    </location>
</feature>
<proteinExistence type="predicted"/>